<name>A0A6A9UQB1_9ACTN</name>
<protein>
    <recommendedName>
        <fullName evidence="3">ESX-1 secretion-associated protein</fullName>
    </recommendedName>
</protein>
<dbReference type="EMBL" id="WPCU01000003">
    <property type="protein sequence ID" value="MVA74861.1"/>
    <property type="molecule type" value="Genomic_DNA"/>
</dbReference>
<proteinExistence type="predicted"/>
<gene>
    <name evidence="1" type="ORF">GC722_02265</name>
</gene>
<keyword evidence="2" id="KW-1185">Reference proteome</keyword>
<evidence type="ECO:0000313" key="1">
    <source>
        <dbReference type="EMBL" id="MVA74861.1"/>
    </source>
</evidence>
<organism evidence="1 2">
    <name type="scientific">Auraticoccus cholistanensis</name>
    <dbReference type="NCBI Taxonomy" id="2656650"/>
    <lineage>
        <taxon>Bacteria</taxon>
        <taxon>Bacillati</taxon>
        <taxon>Actinomycetota</taxon>
        <taxon>Actinomycetes</taxon>
        <taxon>Propionibacteriales</taxon>
        <taxon>Propionibacteriaceae</taxon>
        <taxon>Auraticoccus</taxon>
    </lineage>
</organism>
<evidence type="ECO:0008006" key="3">
    <source>
        <dbReference type="Google" id="ProtNLM"/>
    </source>
</evidence>
<dbReference type="RefSeq" id="WP_156607517.1">
    <property type="nucleotide sequence ID" value="NZ_WPCU01000003.1"/>
</dbReference>
<dbReference type="Proteomes" id="UP000435304">
    <property type="component" value="Unassembled WGS sequence"/>
</dbReference>
<evidence type="ECO:0000313" key="2">
    <source>
        <dbReference type="Proteomes" id="UP000435304"/>
    </source>
</evidence>
<dbReference type="AlphaFoldDB" id="A0A6A9UQB1"/>
<accession>A0A6A9UQB1</accession>
<sequence length="110" mass="11294">MTISSHDRSEIADVARQVAVSAGAAERDRTAVQQGLREHAGCFGADAAGRALLARYAPAARRVAGNDAQIATQLHAVANRLAVMGGTYADVEDAAVHASGTVNRGPEVSV</sequence>
<reference evidence="1 2" key="1">
    <citation type="submission" date="2019-12" db="EMBL/GenBank/DDBJ databases">
        <title>Auraticoccus cholistani sp. nov., an actinomycete isolated from soil of Cholistan desert.</title>
        <authorList>
            <person name="Cheema M.T."/>
        </authorList>
    </citation>
    <scope>NUCLEOTIDE SEQUENCE [LARGE SCALE GENOMIC DNA]</scope>
    <source>
        <strain evidence="1 2">F435</strain>
    </source>
</reference>
<comment type="caution">
    <text evidence="1">The sequence shown here is derived from an EMBL/GenBank/DDBJ whole genome shotgun (WGS) entry which is preliminary data.</text>
</comment>